<evidence type="ECO:0000313" key="2">
    <source>
        <dbReference type="EMBL" id="ALG06185.1"/>
    </source>
</evidence>
<dbReference type="Proteomes" id="UP000063699">
    <property type="component" value="Chromosome"/>
</dbReference>
<organism evidence="2 3">
    <name type="scientific">Kibdelosporangium phytohabitans</name>
    <dbReference type="NCBI Taxonomy" id="860235"/>
    <lineage>
        <taxon>Bacteria</taxon>
        <taxon>Bacillati</taxon>
        <taxon>Actinomycetota</taxon>
        <taxon>Actinomycetes</taxon>
        <taxon>Pseudonocardiales</taxon>
        <taxon>Pseudonocardiaceae</taxon>
        <taxon>Kibdelosporangium</taxon>
    </lineage>
</organism>
<protein>
    <recommendedName>
        <fullName evidence="1">Squalene cyclase C-terminal domain-containing protein</fullName>
    </recommendedName>
</protein>
<feature type="domain" description="Squalene cyclase C-terminal" evidence="1">
    <location>
        <begin position="312"/>
        <end position="405"/>
    </location>
</feature>
<dbReference type="PANTHER" id="PTHR31739:SF25">
    <property type="entry name" value="(E,E)-GERANYLLINALOOL SYNTHASE"/>
    <property type="match status" value="1"/>
</dbReference>
<gene>
    <name evidence="2" type="ORF">AOZ06_03930</name>
</gene>
<evidence type="ECO:0000313" key="3">
    <source>
        <dbReference type="Proteomes" id="UP000063699"/>
    </source>
</evidence>
<name>A0A0N9HWH6_9PSEU</name>
<dbReference type="InterPro" id="IPR032696">
    <property type="entry name" value="SQ_cyclase_C"/>
</dbReference>
<dbReference type="EMBL" id="CP012752">
    <property type="protein sequence ID" value="ALG06185.1"/>
    <property type="molecule type" value="Genomic_DNA"/>
</dbReference>
<dbReference type="Gene3D" id="1.50.10.160">
    <property type="match status" value="1"/>
</dbReference>
<dbReference type="STRING" id="860235.AOZ06_03930"/>
<dbReference type="CDD" id="cd00688">
    <property type="entry name" value="ISOPREN_C2_like"/>
    <property type="match status" value="1"/>
</dbReference>
<dbReference type="GO" id="GO:0010333">
    <property type="term" value="F:terpene synthase activity"/>
    <property type="evidence" value="ECO:0007669"/>
    <property type="project" value="InterPro"/>
</dbReference>
<dbReference type="GO" id="GO:0016102">
    <property type="term" value="P:diterpenoid biosynthetic process"/>
    <property type="evidence" value="ECO:0007669"/>
    <property type="project" value="TreeGrafter"/>
</dbReference>
<dbReference type="GO" id="GO:0000287">
    <property type="term" value="F:magnesium ion binding"/>
    <property type="evidence" value="ECO:0007669"/>
    <property type="project" value="TreeGrafter"/>
</dbReference>
<dbReference type="InterPro" id="IPR050148">
    <property type="entry name" value="Terpene_synthase-like"/>
</dbReference>
<sequence length="474" mass="51899">MLDEAQDGLVMSSAYSTAWAARVRSGQSPMFGEAVDWLRDNQWPDGSWGGRIGNPYDRTVCTLAAVVALAELPGNEEIVAQGCEYLRRHGEDWRGREAKTLAFDLVVPALADEGRALGLEIPPFDGLSAVRDGKLRMFPRELIANQPTTLLYSLEAVLPVFDADWKRFVSCDGSMAGSPSASAGAFLATGDPGFEKYLRSVRNPDGGFPEFHPLDVFSQAWTVHNFQRAGLLGGDGHAAVLRRLENLLRAGETVGFSTYFPLADPDSTAMCLNVLLDEGRDVSDLLDLLSEFEGDDCFLTYPFERQASVTPNARVLQALHHRGEQYRPQVGKAVDYLISQRNEDAWWRDKWHLSTYYATANTIFGLSRISDSRTTWPATGQWLIDTQHADGSWGTGGGNAEETAYAVLGLDALAAHVSVPARVWRDAEAYLAAHLDDTGHPELWIGKGLYTPINVVRSAVTAGHARAAELTSPQ</sequence>
<dbReference type="SUPFAM" id="SSF48239">
    <property type="entry name" value="Terpenoid cyclases/Protein prenyltransferases"/>
    <property type="match status" value="2"/>
</dbReference>
<accession>A0A0N9HWH6</accession>
<dbReference type="Pfam" id="PF13243">
    <property type="entry name" value="SQHop_cyclase_C"/>
    <property type="match status" value="1"/>
</dbReference>
<evidence type="ECO:0000259" key="1">
    <source>
        <dbReference type="Pfam" id="PF13243"/>
    </source>
</evidence>
<keyword evidence="3" id="KW-1185">Reference proteome</keyword>
<dbReference type="KEGG" id="kphy:AOZ06_03930"/>
<dbReference type="Gene3D" id="1.50.10.20">
    <property type="match status" value="1"/>
</dbReference>
<dbReference type="PANTHER" id="PTHR31739">
    <property type="entry name" value="ENT-COPALYL DIPHOSPHATE SYNTHASE, CHLOROPLASTIC"/>
    <property type="match status" value="1"/>
</dbReference>
<proteinExistence type="predicted"/>
<dbReference type="AlphaFoldDB" id="A0A0N9HWH6"/>
<dbReference type="InterPro" id="IPR008930">
    <property type="entry name" value="Terpenoid_cyclase/PrenylTrfase"/>
</dbReference>
<reference evidence="2 3" key="1">
    <citation type="submission" date="2015-07" db="EMBL/GenBank/DDBJ databases">
        <title>Genome sequencing of Kibdelosporangium phytohabitans.</title>
        <authorList>
            <person name="Qin S."/>
            <person name="Xing K."/>
        </authorList>
    </citation>
    <scope>NUCLEOTIDE SEQUENCE [LARGE SCALE GENOMIC DNA]</scope>
    <source>
        <strain evidence="2 3">KLBMP1111</strain>
    </source>
</reference>